<proteinExistence type="predicted"/>
<dbReference type="AlphaFoldDB" id="A0A8J6NZP2"/>
<dbReference type="InterPro" id="IPR054230">
    <property type="entry name" value="DUF6955"/>
</dbReference>
<accession>A0A8J6NZP2</accession>
<evidence type="ECO:0000313" key="1">
    <source>
        <dbReference type="EMBL" id="MBC8363123.1"/>
    </source>
</evidence>
<reference evidence="1 2" key="1">
    <citation type="submission" date="2020-08" db="EMBL/GenBank/DDBJ databases">
        <title>Bridging the membrane lipid divide: bacteria of the FCB group superphylum have the potential to synthesize archaeal ether lipids.</title>
        <authorList>
            <person name="Villanueva L."/>
            <person name="Von Meijenfeldt F.A.B."/>
            <person name="Westbye A.B."/>
            <person name="Yadav S."/>
            <person name="Hopmans E.C."/>
            <person name="Dutilh B.E."/>
            <person name="Sinninghe Damste J.S."/>
        </authorList>
    </citation>
    <scope>NUCLEOTIDE SEQUENCE [LARGE SCALE GENOMIC DNA]</scope>
    <source>
        <strain evidence="1">NIOZ-UU30</strain>
    </source>
</reference>
<dbReference type="EMBL" id="JACNJH010000258">
    <property type="protein sequence ID" value="MBC8363123.1"/>
    <property type="molecule type" value="Genomic_DNA"/>
</dbReference>
<dbReference type="Pfam" id="PF22271">
    <property type="entry name" value="DUF6955"/>
    <property type="match status" value="1"/>
</dbReference>
<comment type="caution">
    <text evidence="1">The sequence shown here is derived from an EMBL/GenBank/DDBJ whole genome shotgun (WGS) entry which is preliminary data.</text>
</comment>
<organism evidence="1 2">
    <name type="scientific">Candidatus Desulfatibia profunda</name>
    <dbReference type="NCBI Taxonomy" id="2841695"/>
    <lineage>
        <taxon>Bacteria</taxon>
        <taxon>Pseudomonadati</taxon>
        <taxon>Thermodesulfobacteriota</taxon>
        <taxon>Desulfobacteria</taxon>
        <taxon>Desulfobacterales</taxon>
        <taxon>Desulfobacterales incertae sedis</taxon>
        <taxon>Candidatus Desulfatibia</taxon>
    </lineage>
</organism>
<name>A0A8J6NZP2_9BACT</name>
<evidence type="ECO:0000313" key="2">
    <source>
        <dbReference type="Proteomes" id="UP000603434"/>
    </source>
</evidence>
<dbReference type="Proteomes" id="UP000603434">
    <property type="component" value="Unassembled WGS sequence"/>
</dbReference>
<sequence>MADFYINVFLDDEKLKKIKDAGLGDQLAEIDGKKALQVGMTQKDQKKLVKGFDNLTFDDSNACVLPAEGEKTLLNIILEMKSVDVMKFAITKLYNPLKGRDVFGRGTGMR</sequence>
<protein>
    <submittedName>
        <fullName evidence="1">Uncharacterized protein</fullName>
    </submittedName>
</protein>
<gene>
    <name evidence="1" type="ORF">H8E23_17195</name>
</gene>